<dbReference type="EMBL" id="VWPJ01000001">
    <property type="protein sequence ID" value="KAA5607492.1"/>
    <property type="molecule type" value="Genomic_DNA"/>
</dbReference>
<evidence type="ECO:0000256" key="3">
    <source>
        <dbReference type="ARBA" id="ARBA00022723"/>
    </source>
</evidence>
<dbReference type="Proteomes" id="UP000324065">
    <property type="component" value="Unassembled WGS sequence"/>
</dbReference>
<dbReference type="Pfam" id="PF01551">
    <property type="entry name" value="Peptidase_M23"/>
    <property type="match status" value="1"/>
</dbReference>
<evidence type="ECO:0000256" key="6">
    <source>
        <dbReference type="ARBA" id="ARBA00023049"/>
    </source>
</evidence>
<reference evidence="10 11" key="1">
    <citation type="submission" date="2019-09" db="EMBL/GenBank/DDBJ databases">
        <title>Genome sequence of Roseospira marina, one of the more divergent members of the non-sulfur purple photosynthetic bacterial family, the Rhodospirillaceae.</title>
        <authorList>
            <person name="Meyer T."/>
            <person name="Kyndt J."/>
        </authorList>
    </citation>
    <scope>NUCLEOTIDE SEQUENCE [LARGE SCALE GENOMIC DNA]</scope>
    <source>
        <strain evidence="10 11">DSM 15113</strain>
    </source>
</reference>
<keyword evidence="2" id="KW-0645">Protease</keyword>
<evidence type="ECO:0000256" key="1">
    <source>
        <dbReference type="ARBA" id="ARBA00001947"/>
    </source>
</evidence>
<name>A0A5M6IH44_9PROT</name>
<dbReference type="OrthoDB" id="9809144at2"/>
<keyword evidence="11" id="KW-1185">Reference proteome</keyword>
<comment type="cofactor">
    <cofactor evidence="1">
        <name>Zn(2+)</name>
        <dbReference type="ChEBI" id="CHEBI:29105"/>
    </cofactor>
</comment>
<evidence type="ECO:0000313" key="10">
    <source>
        <dbReference type="EMBL" id="KAA5607492.1"/>
    </source>
</evidence>
<evidence type="ECO:0000256" key="8">
    <source>
        <dbReference type="SAM" id="MobiDB-lite"/>
    </source>
</evidence>
<evidence type="ECO:0000256" key="4">
    <source>
        <dbReference type="ARBA" id="ARBA00022801"/>
    </source>
</evidence>
<dbReference type="GO" id="GO:0004222">
    <property type="term" value="F:metalloendopeptidase activity"/>
    <property type="evidence" value="ECO:0007669"/>
    <property type="project" value="TreeGrafter"/>
</dbReference>
<organism evidence="10 11">
    <name type="scientific">Roseospira marina</name>
    <dbReference type="NCBI Taxonomy" id="140057"/>
    <lineage>
        <taxon>Bacteria</taxon>
        <taxon>Pseudomonadati</taxon>
        <taxon>Pseudomonadota</taxon>
        <taxon>Alphaproteobacteria</taxon>
        <taxon>Rhodospirillales</taxon>
        <taxon>Rhodospirillaceae</taxon>
        <taxon>Roseospira</taxon>
    </lineage>
</organism>
<dbReference type="InterPro" id="IPR011055">
    <property type="entry name" value="Dup_hybrid_motif"/>
</dbReference>
<dbReference type="AlphaFoldDB" id="A0A5M6IH44"/>
<feature type="region of interest" description="Disordered" evidence="8">
    <location>
        <begin position="317"/>
        <end position="337"/>
    </location>
</feature>
<dbReference type="GO" id="GO:0006508">
    <property type="term" value="P:proteolysis"/>
    <property type="evidence" value="ECO:0007669"/>
    <property type="project" value="UniProtKB-KW"/>
</dbReference>
<dbReference type="InterPro" id="IPR016047">
    <property type="entry name" value="M23ase_b-sheet_dom"/>
</dbReference>
<evidence type="ECO:0000313" key="11">
    <source>
        <dbReference type="Proteomes" id="UP000324065"/>
    </source>
</evidence>
<keyword evidence="4" id="KW-0378">Hydrolase</keyword>
<keyword evidence="7" id="KW-0175">Coiled coil</keyword>
<dbReference type="CDD" id="cd12797">
    <property type="entry name" value="M23_peptidase"/>
    <property type="match status" value="1"/>
</dbReference>
<evidence type="ECO:0000256" key="7">
    <source>
        <dbReference type="SAM" id="Coils"/>
    </source>
</evidence>
<proteinExistence type="predicted"/>
<keyword evidence="3" id="KW-0479">Metal-binding</keyword>
<keyword evidence="6" id="KW-0482">Metalloprotease</keyword>
<evidence type="ECO:0000256" key="2">
    <source>
        <dbReference type="ARBA" id="ARBA00022670"/>
    </source>
</evidence>
<feature type="coiled-coil region" evidence="7">
    <location>
        <begin position="235"/>
        <end position="305"/>
    </location>
</feature>
<gene>
    <name evidence="10" type="ORF">F1188_01630</name>
</gene>
<dbReference type="PANTHER" id="PTHR21666:SF288">
    <property type="entry name" value="CELL DIVISION PROTEIN YTFB"/>
    <property type="match status" value="1"/>
</dbReference>
<dbReference type="SUPFAM" id="SSF51261">
    <property type="entry name" value="Duplicated hybrid motif"/>
    <property type="match status" value="1"/>
</dbReference>
<dbReference type="GO" id="GO:0046872">
    <property type="term" value="F:metal ion binding"/>
    <property type="evidence" value="ECO:0007669"/>
    <property type="project" value="UniProtKB-KW"/>
</dbReference>
<accession>A0A5M6IH44</accession>
<dbReference type="PANTHER" id="PTHR21666">
    <property type="entry name" value="PEPTIDASE-RELATED"/>
    <property type="match status" value="1"/>
</dbReference>
<feature type="coiled-coil region" evidence="7">
    <location>
        <begin position="49"/>
        <end position="118"/>
    </location>
</feature>
<evidence type="ECO:0000259" key="9">
    <source>
        <dbReference type="Pfam" id="PF01551"/>
    </source>
</evidence>
<keyword evidence="5" id="KW-0862">Zinc</keyword>
<comment type="caution">
    <text evidence="10">The sequence shown here is derived from an EMBL/GenBank/DDBJ whole genome shotgun (WGS) entry which is preliminary data.</text>
</comment>
<sequence length="490" mass="52286">MAHAREPWPTRRTRRVRATGLATIVVLGLGGLGSVGPSWATAPDPARALQSVEERLESEREAREALRAKREALAAELRSVRDQVIESAAAIQEAETRLSTLEERLSSLRDERNVVAAALSMRDTQMAHVLTAIQRLAWRPTEALVVQPAPPADTVRSAILLGAAIPRIRENARALARELETLRALDTAITEQRAAIVDEGASLRSAHARLEDLFDRKAALQRHTLEQEREAAVRVERLGREAADLRDLIRRLEEERKRREALAALRRAEEARRAAAAEAARRAAAAEAARAVAEAQAAAEAEEAARAAADAVASAPALAPVSESATPTVDSPPDVTEVAMVTDPGPLTPLPEPMTVRAFATGKGAMPIPARGSIVTRYGQPDALGGASKGLTVNTRAGAQVVAPFDGTVAFAGPFRGYGLLLIIEHTDGYHSLLAGMDRLDGHVGQAVRAGEPIGVMGENNPSLYIELRRDGRPINPLPWLAAGTDTGKG</sequence>
<dbReference type="InterPro" id="IPR050570">
    <property type="entry name" value="Cell_wall_metabolism_enzyme"/>
</dbReference>
<dbReference type="Gene3D" id="2.70.70.10">
    <property type="entry name" value="Glucose Permease (Domain IIA)"/>
    <property type="match status" value="1"/>
</dbReference>
<dbReference type="RefSeq" id="WP_150060625.1">
    <property type="nucleotide sequence ID" value="NZ_JACIGJ010000001.1"/>
</dbReference>
<protein>
    <submittedName>
        <fullName evidence="10">Peptidoglycan DD-metalloendopeptidase family protein</fullName>
    </submittedName>
</protein>
<evidence type="ECO:0000256" key="5">
    <source>
        <dbReference type="ARBA" id="ARBA00022833"/>
    </source>
</evidence>
<feature type="domain" description="M23ase beta-sheet core" evidence="9">
    <location>
        <begin position="388"/>
        <end position="477"/>
    </location>
</feature>